<dbReference type="OMA" id="NHRAQED"/>
<comment type="catalytic activity">
    <reaction evidence="7">
        <text>guanosine(18) in tRNA + S-adenosyl-L-methionine = 2'-O-methylguanosine(18) in tRNA + S-adenosyl-L-homocysteine + H(+)</text>
        <dbReference type="Rhea" id="RHEA:20077"/>
        <dbReference type="Rhea" id="RHEA-COMP:10190"/>
        <dbReference type="Rhea" id="RHEA-COMP:10192"/>
        <dbReference type="ChEBI" id="CHEBI:15378"/>
        <dbReference type="ChEBI" id="CHEBI:57856"/>
        <dbReference type="ChEBI" id="CHEBI:59789"/>
        <dbReference type="ChEBI" id="CHEBI:74269"/>
        <dbReference type="ChEBI" id="CHEBI:74445"/>
        <dbReference type="EC" id="2.1.1.34"/>
    </reaction>
    <physiologicalReaction direction="left-to-right" evidence="7">
        <dbReference type="Rhea" id="RHEA:20078"/>
    </physiologicalReaction>
</comment>
<dbReference type="Gene3D" id="3.40.1280.10">
    <property type="match status" value="1"/>
</dbReference>
<comment type="function">
    <text evidence="8">S-adenosyl-L-methionine-dependent 2'-O-ribose methyltransferase that catalyzes the formation of 2'-O-methylguanosine at position 18 (Gm18) in a subset of tRNA. Selectively mediates Gm18 methylation of tRNAGln-TTG/CTG and tRNASer-TGA/GCT. Gm18 modification can enhance the stability of modified tRNAs.</text>
</comment>
<dbReference type="GO" id="GO:0141100">
    <property type="term" value="F:tRNA (guanine(18)-2'-O)-methyltransferase activity"/>
    <property type="evidence" value="ECO:0007669"/>
    <property type="project" value="UniProtKB-EC"/>
</dbReference>
<keyword evidence="14" id="KW-1185">Reference proteome</keyword>
<reference evidence="14" key="1">
    <citation type="journal article" date="2010" name="Nature">
        <title>The Amphimedon queenslandica genome and the evolution of animal complexity.</title>
        <authorList>
            <person name="Srivastava M."/>
            <person name="Simakov O."/>
            <person name="Chapman J."/>
            <person name="Fahey B."/>
            <person name="Gauthier M.E."/>
            <person name="Mitros T."/>
            <person name="Richards G.S."/>
            <person name="Conaco C."/>
            <person name="Dacre M."/>
            <person name="Hellsten U."/>
            <person name="Larroux C."/>
            <person name="Putnam N.H."/>
            <person name="Stanke M."/>
            <person name="Adamska M."/>
            <person name="Darling A."/>
            <person name="Degnan S.M."/>
            <person name="Oakley T.H."/>
            <person name="Plachetzki D.C."/>
            <person name="Zhai Y."/>
            <person name="Adamski M."/>
            <person name="Calcino A."/>
            <person name="Cummins S.F."/>
            <person name="Goodstein D.M."/>
            <person name="Harris C."/>
            <person name="Jackson D.J."/>
            <person name="Leys S.P."/>
            <person name="Shu S."/>
            <person name="Woodcroft B.J."/>
            <person name="Vervoort M."/>
            <person name="Kosik K.S."/>
            <person name="Manning G."/>
            <person name="Degnan B.M."/>
            <person name="Rokhsar D.S."/>
        </authorList>
    </citation>
    <scope>NUCLEOTIDE SEQUENCE [LARGE SCALE GENOMIC DNA]</scope>
</reference>
<evidence type="ECO:0000313" key="13">
    <source>
        <dbReference type="EnsemblMetazoa" id="Aqu2.1.40829_001"/>
    </source>
</evidence>
<dbReference type="InterPro" id="IPR044748">
    <property type="entry name" value="Trm3/TARBP1_C"/>
</dbReference>
<keyword evidence="5" id="KW-0694">RNA-binding</keyword>
<dbReference type="SUPFAM" id="SSF75217">
    <property type="entry name" value="alpha/beta knot"/>
    <property type="match status" value="1"/>
</dbReference>
<evidence type="ECO:0000256" key="3">
    <source>
        <dbReference type="ARBA" id="ARBA00022679"/>
    </source>
</evidence>
<keyword evidence="3" id="KW-0808">Transferase</keyword>
<reference evidence="13" key="2">
    <citation type="submission" date="2017-05" db="UniProtKB">
        <authorList>
            <consortium name="EnsemblMetazoa"/>
        </authorList>
    </citation>
    <scope>IDENTIFICATION</scope>
</reference>
<evidence type="ECO:0000259" key="12">
    <source>
        <dbReference type="Pfam" id="PF00588"/>
    </source>
</evidence>
<evidence type="ECO:0000256" key="11">
    <source>
        <dbReference type="ARBA" id="ARBA00093656"/>
    </source>
</evidence>
<dbReference type="PANTHER" id="PTHR12029">
    <property type="entry name" value="RNA METHYLTRANSFERASE"/>
    <property type="match status" value="1"/>
</dbReference>
<dbReference type="CDD" id="cd18091">
    <property type="entry name" value="SpoU-like_TRM3-like"/>
    <property type="match status" value="1"/>
</dbReference>
<dbReference type="PANTHER" id="PTHR12029:SF11">
    <property type="entry name" value="METHYLTRANSFERASE TARBP1-RELATED"/>
    <property type="match status" value="1"/>
</dbReference>
<keyword evidence="2" id="KW-0489">Methyltransferase</keyword>
<dbReference type="SUPFAM" id="SSF48371">
    <property type="entry name" value="ARM repeat"/>
    <property type="match status" value="1"/>
</dbReference>
<dbReference type="FunFam" id="3.40.1280.10:FF:000010">
    <property type="entry name" value="probable methyltransferase TARBP1"/>
    <property type="match status" value="1"/>
</dbReference>
<dbReference type="EC" id="2.1.1.34" evidence="9"/>
<evidence type="ECO:0000256" key="1">
    <source>
        <dbReference type="ARBA" id="ARBA00007228"/>
    </source>
</evidence>
<dbReference type="InParanoid" id="A0A1X7VLR0"/>
<gene>
    <name evidence="13" type="primary">100635677</name>
</gene>
<dbReference type="GO" id="GO:0003723">
    <property type="term" value="F:RNA binding"/>
    <property type="evidence" value="ECO:0007669"/>
    <property type="project" value="UniProtKB-KW"/>
</dbReference>
<dbReference type="EnsemblMetazoa" id="XM_020008720.1">
    <property type="protein sequence ID" value="XP_019864279.1"/>
    <property type="gene ID" value="LOC100635677"/>
</dbReference>
<accession>A0A1X7VLR0</accession>
<dbReference type="InterPro" id="IPR029026">
    <property type="entry name" value="tRNA_m1G_MTases_N"/>
</dbReference>
<dbReference type="InterPro" id="IPR029028">
    <property type="entry name" value="Alpha/beta_knot_MTases"/>
</dbReference>
<evidence type="ECO:0000256" key="9">
    <source>
        <dbReference type="ARBA" id="ARBA00093594"/>
    </source>
</evidence>
<evidence type="ECO:0000256" key="7">
    <source>
        <dbReference type="ARBA" id="ARBA00093266"/>
    </source>
</evidence>
<dbReference type="GO" id="GO:0030488">
    <property type="term" value="P:tRNA methylation"/>
    <property type="evidence" value="ECO:0007669"/>
    <property type="project" value="InterPro"/>
</dbReference>
<proteinExistence type="inferred from homology"/>
<evidence type="ECO:0000256" key="2">
    <source>
        <dbReference type="ARBA" id="ARBA00022603"/>
    </source>
</evidence>
<feature type="domain" description="tRNA/rRNA methyltransferase SpoU type" evidence="12">
    <location>
        <begin position="1456"/>
        <end position="1597"/>
    </location>
</feature>
<dbReference type="eggNOG" id="KOG0839">
    <property type="taxonomic scope" value="Eukaryota"/>
</dbReference>
<dbReference type="InterPro" id="IPR045330">
    <property type="entry name" value="TRM3/TARBP1"/>
</dbReference>
<dbReference type="OrthoDB" id="241340at2759"/>
<organism evidence="13">
    <name type="scientific">Amphimedon queenslandica</name>
    <name type="common">Sponge</name>
    <dbReference type="NCBI Taxonomy" id="400682"/>
    <lineage>
        <taxon>Eukaryota</taxon>
        <taxon>Metazoa</taxon>
        <taxon>Porifera</taxon>
        <taxon>Demospongiae</taxon>
        <taxon>Heteroscleromorpha</taxon>
        <taxon>Haplosclerida</taxon>
        <taxon>Niphatidae</taxon>
        <taxon>Amphimedon</taxon>
    </lineage>
</organism>
<evidence type="ECO:0000313" key="14">
    <source>
        <dbReference type="Proteomes" id="UP000007879"/>
    </source>
</evidence>
<dbReference type="Pfam" id="PF00588">
    <property type="entry name" value="SpoU_methylase"/>
    <property type="match status" value="1"/>
</dbReference>
<protein>
    <recommendedName>
        <fullName evidence="10">tRNA (guanosine(18)-2'-O)-methyltransferase TARBP1</fullName>
        <ecNumber evidence="9">2.1.1.34</ecNumber>
    </recommendedName>
    <alternativeName>
        <fullName evidence="11">TAR RNA-binding protein 1</fullName>
    </alternativeName>
</protein>
<name>A0A1X7VLR0_AMPQE</name>
<keyword evidence="4" id="KW-0949">S-adenosyl-L-methionine</keyword>
<evidence type="ECO:0000256" key="6">
    <source>
        <dbReference type="ARBA" id="ARBA00022990"/>
    </source>
</evidence>
<dbReference type="STRING" id="400682.A0A1X7VLR0"/>
<sequence>MSSVNNETHSSVFLKLEERCLKVLGGEREDGDTLQCLVDLKDSLLSVPIKERESISTTSLLGSGLPYLNHVINTEQSRDLDLALCEYLSLLSSQSDVQHKTLFNALFDLYTNEDLSTMSKTHVLMIINYLLMEKEACASSHLKQDLLTRVLLLLVATPTNQSFLLSSLVLPCLLLSDATTKEAWQFVEKVWLRETNVESRSIDLCLTLLCCLVHVFIPGRAPLTPNIRSPPVLVHDVRHYKIFWDIIQSGLVDEDPLNRKRCQFLMDAVLEESVGKERGVTSEGGVFWWNGDKEKELREIWSNLMLLLETLEEKQVHIVNPVLNRLPSLVSATRTLVDGLHMLHVSWLMTVFKRVLSHDAKSIVRRGVRELLGIELSNSPFLLKENWKVILDPLLTAFGNSYVFARESHSNAAAVCPPLVEELGSFLSRFISKLGEEEKYNFFSFFLSCCLSKELPDIPTVYVMYSLTLLPPSFKAPLIGTSSIETIRSLVVNTSLIHRIVQRSATQSFILAAFCKYCSQEFSFSDVFQTLGCFSSTECLLYGSQSWAMASKLISRIARGQDNSGSLYVFLKTCIGSLVKDSTSTQTQYSLSTWLSPGSVARAVLLSADGHVTCDNKLLVAENSGPDDVLTDLLSPSLEAISSARTRVYMPVEVVMSSVKLLSTLLDNIITGQSTFNMNVKEGASRLVYKALLPWLPEILSYFQDVLLAGLHISSSGPIASLLDLVQLFSTASRCLYKFIGMCSWTSDNNGRGLSCTGFTDKAVHVLLDIVEKNQVIEFTVPLLGAVSVLEWVCNHGNENPSLMPTEQYHAMIRKLYNLPVTITLIRPVQHAPGQEYGRCIASCLSSYWSILHNVTLFKCHDTMKTQLPLTDHVTIGSRDVELIAKSCTEHFDVLGSDMAWPLGCLATLVPQIVDTVGVAYLLPIIEMAWPLVLELKEHLFPLLKSLRAFVQFTYHQRLMEASDPDLIQLQIKYANEIFAVSEVKTGVCNVLAEHLCTVFKTINTVANTDTNQTDIDSNDIDFTDIDSTDIDSTNINARLAERAQIITYMCGFGPIFKKNLRVILDVNQFVMSLGESCSTNSLKLREAESDMMVRVRVMNMLLEVSSYSTANTPSIVSIVIRNIVNELKELSISKPHYYINSYSHRYRLRLVQTLLVLYKSINKAVVKSVIMEMLDCLEIDNQLSVRYAMEWLVVMLMSQFPFSWKELLLPHLQMNTGRRLSRFCSIFTITVQLGKCLTSTAEKVEYYSLVLPIVFQWSLCHHFIVRLYAAGSVIQLYEQSLSLLPDIPSLSFIHQFIPFIKQYSDTGKSRKLESNVFFSLMHPQNDFNLQVIFHTLPALTSVMEEELIPFKLFVSSSCIWSQLNPPFPTTCTNAAIIDAAASLLGHSSIDEDCEIIDRPNTQQKDEDSGSDIQRKITPWNSSTVTLYSELFPSSSVPPSLLPSVQDEKKKKDNGLVLVASLINKQPNLGGLCRTCEIFGVAELVLGSTAVLEEKEFKSLSVTAEKWLKISQVKPSELSTYLLSMRRKGYTLVGVEQTAHSKQINNYQIPVKTVLLLGNEREGIPVELIHSLDECVEIPQFGVIRSLNVHVSGAIVVWEYTKQHSQL</sequence>
<dbReference type="Proteomes" id="UP000007879">
    <property type="component" value="Unassembled WGS sequence"/>
</dbReference>
<evidence type="ECO:0000256" key="5">
    <source>
        <dbReference type="ARBA" id="ARBA00022884"/>
    </source>
</evidence>
<keyword evidence="6" id="KW-0007">Acetylation</keyword>
<dbReference type="InterPro" id="IPR001537">
    <property type="entry name" value="SpoU_MeTrfase"/>
</dbReference>
<evidence type="ECO:0000256" key="10">
    <source>
        <dbReference type="ARBA" id="ARBA00093636"/>
    </source>
</evidence>
<evidence type="ECO:0000256" key="8">
    <source>
        <dbReference type="ARBA" id="ARBA00093361"/>
    </source>
</evidence>
<dbReference type="KEGG" id="aqu:100635677"/>
<evidence type="ECO:0000256" key="4">
    <source>
        <dbReference type="ARBA" id="ARBA00022691"/>
    </source>
</evidence>
<comment type="similarity">
    <text evidence="1">Belongs to the class IV-like SAM-binding methyltransferase superfamily. RNA methyltransferase TrmH family.</text>
</comment>
<dbReference type="InterPro" id="IPR016024">
    <property type="entry name" value="ARM-type_fold"/>
</dbReference>
<dbReference type="EnsemblMetazoa" id="Aqu2.1.40829_001">
    <property type="protein sequence ID" value="Aqu2.1.40829_001"/>
    <property type="gene ID" value="Aqu2.1.40829"/>
</dbReference>